<evidence type="ECO:0000313" key="2">
    <source>
        <dbReference type="Proteomes" id="UP001431783"/>
    </source>
</evidence>
<dbReference type="AlphaFoldDB" id="A0AAW1UNY4"/>
<sequence length="170" mass="19903">MLRLLFAVGDYCHELHHRSERKNESTLRGELIPIYEFKPKAIDSLFKLFLSQSKVVNCPTVLREMFVCQLTLMMRCCFVPLSTVKIFHISIGAWVLPGNRSQSGLHREKKDIFLFIILHYPCRVGNIRISSVGTTVDRRGDDEIWDTWLDLKRRHSTANRRRHGARIMLH</sequence>
<evidence type="ECO:0000313" key="1">
    <source>
        <dbReference type="EMBL" id="KAK9884513.1"/>
    </source>
</evidence>
<comment type="caution">
    <text evidence="1">The sequence shown here is derived from an EMBL/GenBank/DDBJ whole genome shotgun (WGS) entry which is preliminary data.</text>
</comment>
<gene>
    <name evidence="1" type="ORF">WA026_007354</name>
</gene>
<protein>
    <submittedName>
        <fullName evidence="1">Uncharacterized protein</fullName>
    </submittedName>
</protein>
<keyword evidence="2" id="KW-1185">Reference proteome</keyword>
<dbReference type="EMBL" id="JARQZJ010000093">
    <property type="protein sequence ID" value="KAK9884513.1"/>
    <property type="molecule type" value="Genomic_DNA"/>
</dbReference>
<dbReference type="Proteomes" id="UP001431783">
    <property type="component" value="Unassembled WGS sequence"/>
</dbReference>
<accession>A0AAW1UNY4</accession>
<reference evidence="1 2" key="1">
    <citation type="submission" date="2023-03" db="EMBL/GenBank/DDBJ databases">
        <title>Genome insight into feeding habits of ladybird beetles.</title>
        <authorList>
            <person name="Li H.-S."/>
            <person name="Huang Y.-H."/>
            <person name="Pang H."/>
        </authorList>
    </citation>
    <scope>NUCLEOTIDE SEQUENCE [LARGE SCALE GENOMIC DNA]</scope>
    <source>
        <strain evidence="1">SYSU_2023b</strain>
        <tissue evidence="1">Whole body</tissue>
    </source>
</reference>
<organism evidence="1 2">
    <name type="scientific">Henosepilachna vigintioctopunctata</name>
    <dbReference type="NCBI Taxonomy" id="420089"/>
    <lineage>
        <taxon>Eukaryota</taxon>
        <taxon>Metazoa</taxon>
        <taxon>Ecdysozoa</taxon>
        <taxon>Arthropoda</taxon>
        <taxon>Hexapoda</taxon>
        <taxon>Insecta</taxon>
        <taxon>Pterygota</taxon>
        <taxon>Neoptera</taxon>
        <taxon>Endopterygota</taxon>
        <taxon>Coleoptera</taxon>
        <taxon>Polyphaga</taxon>
        <taxon>Cucujiformia</taxon>
        <taxon>Coccinelloidea</taxon>
        <taxon>Coccinellidae</taxon>
        <taxon>Epilachninae</taxon>
        <taxon>Epilachnini</taxon>
        <taxon>Henosepilachna</taxon>
    </lineage>
</organism>
<name>A0AAW1UNY4_9CUCU</name>
<proteinExistence type="predicted"/>